<evidence type="ECO:0000256" key="1">
    <source>
        <dbReference type="SAM" id="MobiDB-lite"/>
    </source>
</evidence>
<dbReference type="GeneID" id="26122641"/>
<dbReference type="KEGG" id="vg:26122641"/>
<dbReference type="OrthoDB" id="36518at10239"/>
<dbReference type="RefSeq" id="YP_009176975.1">
    <property type="nucleotide sequence ID" value="NC_028231.1"/>
</dbReference>
<keyword evidence="3" id="KW-1185">Reference proteome</keyword>
<name>A0A0F7LE78_9RHAB</name>
<dbReference type="Proteomes" id="UP000138996">
    <property type="component" value="Segment"/>
</dbReference>
<reference evidence="2 3" key="1">
    <citation type="journal article" date="2015" name="Virus Res.">
        <title>Complete genome sequence and intracellular protein localization of Datura yellow vein nucleorhabdovirus.</title>
        <authorList>
            <person name="Dietzgen R.G."/>
            <person name="Innes D.J."/>
            <person name="Bejerman N."/>
        </authorList>
    </citation>
    <scope>NUCLEOTIDE SEQUENCE [LARGE SCALE GENOMIC DNA]</scope>
</reference>
<organism evidence="2 3">
    <name type="scientific">Datura yellow vein nucleorhabdovirus</name>
    <dbReference type="NCBI Taxonomy" id="195059"/>
    <lineage>
        <taxon>Viruses</taxon>
        <taxon>Riboviria</taxon>
        <taxon>Orthornavirae</taxon>
        <taxon>Negarnaviricota</taxon>
        <taxon>Haploviricotina</taxon>
        <taxon>Monjiviricetes</taxon>
        <taxon>Mononegavirales</taxon>
        <taxon>Rhabdoviridae</taxon>
        <taxon>Betarhabdovirinae</taxon>
        <taxon>Betanucleorhabdovirus</taxon>
        <taxon>Betanucleorhabdovirus daturae</taxon>
    </lineage>
</organism>
<gene>
    <name evidence="2" type="primary">M</name>
</gene>
<accession>A0A0F7LE78</accession>
<sequence length="284" mass="31392">MEPASFSIKGNVGLTFKKKRDSMHALTLWDIVTKMWNMYPERVVVSFSTTRNSADKSPVEDPLVIAAIQKMVEGCVKSYNIKCSVGRSVNLLLGDCYKYAIALGTSSKDTGHETIILTLPFSMKGCYRIHAEVSNHMKKDGVKEHYMLGIGLEAYIGDMDTEGYNAAIKHGICIYPFMIEHPELFSKSITSDSEMSSDGGHYVAGPSAVMRNKKRRKQKMLLKSAKPYLSGRATSAKKVLNALRLAGNKIYEEYTTTDGDEAQQQGNNTPSSQEEKAPATVPTK</sequence>
<dbReference type="EMBL" id="KM823531">
    <property type="protein sequence ID" value="AKH61404.1"/>
    <property type="molecule type" value="Viral_cRNA"/>
</dbReference>
<feature type="region of interest" description="Disordered" evidence="1">
    <location>
        <begin position="254"/>
        <end position="284"/>
    </location>
</feature>
<proteinExistence type="predicted"/>
<protein>
    <submittedName>
        <fullName evidence="2">Matrix protein</fullName>
    </submittedName>
</protein>
<evidence type="ECO:0000313" key="3">
    <source>
        <dbReference type="Proteomes" id="UP000138996"/>
    </source>
</evidence>
<feature type="compositionally biased region" description="Polar residues" evidence="1">
    <location>
        <begin position="254"/>
        <end position="272"/>
    </location>
</feature>
<evidence type="ECO:0000313" key="2">
    <source>
        <dbReference type="EMBL" id="AKH61404.1"/>
    </source>
</evidence>